<protein>
    <submittedName>
        <fullName evidence="1">Uncharacterized protein</fullName>
    </submittedName>
</protein>
<sequence>MKIGDLFTRTDIVTTPCEHCGDPIVDCDGRLTHFVIADNGAKTAWEECQTIVRGHHKPAGDQAALFGNA</sequence>
<organism evidence="1 2">
    <name type="scientific">Mycobacterium phage Edugator</name>
    <dbReference type="NCBI Taxonomy" id="2015843"/>
    <lineage>
        <taxon>Viruses</taxon>
        <taxon>Duplodnaviria</taxon>
        <taxon>Heunggongvirae</taxon>
        <taxon>Uroviricota</taxon>
        <taxon>Caudoviricetes</taxon>
        <taxon>Weiservirinae</taxon>
        <taxon>Kratiovirus</taxon>
        <taxon>Kratiovirus larva</taxon>
    </lineage>
</organism>
<proteinExistence type="predicted"/>
<evidence type="ECO:0000313" key="2">
    <source>
        <dbReference type="Proteomes" id="UP000222802"/>
    </source>
</evidence>
<gene>
    <name evidence="1" type="primary">66</name>
    <name evidence="1" type="ORF">SEA_EDUGATOR_66</name>
</gene>
<accession>A0A222ZLY0</accession>
<dbReference type="Proteomes" id="UP000222802">
    <property type="component" value="Genome"/>
</dbReference>
<name>A0A222ZLY0_9CAUD</name>
<reference evidence="1 2" key="1">
    <citation type="submission" date="2017-06" db="EMBL/GenBank/DDBJ databases">
        <authorList>
            <person name="Rush A.N."/>
            <person name="Saha S."/>
            <person name="Sadana R."/>
            <person name="Stoner T.H."/>
            <person name="Garlena R.A."/>
            <person name="Russell D.A."/>
            <person name="Pope W.H."/>
            <person name="Jacobs-Sera D."/>
            <person name="Hatfull G.F."/>
        </authorList>
    </citation>
    <scope>NUCLEOTIDE SEQUENCE [LARGE SCALE GENOMIC DNA]</scope>
</reference>
<dbReference type="EMBL" id="MF185719">
    <property type="protein sequence ID" value="ASR85763.1"/>
    <property type="molecule type" value="Genomic_DNA"/>
</dbReference>
<evidence type="ECO:0000313" key="1">
    <source>
        <dbReference type="EMBL" id="ASR85763.1"/>
    </source>
</evidence>